<evidence type="ECO:0000256" key="4">
    <source>
        <dbReference type="ARBA" id="ARBA00022989"/>
    </source>
</evidence>
<sequence length="653" mass="72217">MTWGQLIRKNVFRRKRLYTGYVASSSIAVMTLFMFMNFAYNPAVVHGYMTTGARDIMMVSAWMVGLFALFFIFYFHAAMLRLRSQEFGVFLVLGVTPRQLGRMVLRESFLVDGVSLVFGLALGLLFTKLFLLVLGDLLALPGAIPFAAPLTAWVFTLIAFLVIFLAEGVLMSIRIRRRGPKQMLLGARSQQKPPRASLWLAVLGLVCLAAGYYLAIFKSIQSLETLVGLLVIIALVVIGTYLLCTQLLVWVLLRMRKRVSTGVSMLVVSRLAHRMKDNARALTVIATLSAMVMTSMSSVIGLVHVSAQSEVCRDPYAVMTWENQAHPLSMSPTEITKQLTAAGGDVQGQDTTKVISGSELKATNGGKPIDLKVTIVSRSAYQRMVESIRRTYPGHTKNFPDIPSLQPGHSVFAASFPLTVPKLFDHTSARLTVGSSTASVVVVDKQINERAFNFGATAIQDYDLIVPDSDFATYLTQTPQSAVWNVHGWFVGNSDKLSNTFANKLSQQQAVITSPVETSILRAMSTMIFAGVFIALLMLLACGNTLYFRLLSNQQADRIQFRSLRRLGIQKGEVGRVLTCEFSVLFFLPFVLAGLHTVAAVIDYRHVLALPGSLWPTTLAVMGAYLAFMLIYFVIARFTYASRLMMDMSHRID</sequence>
<feature type="transmembrane region" description="Helical" evidence="6">
    <location>
        <begin position="109"/>
        <end position="132"/>
    </location>
</feature>
<evidence type="ECO:0000256" key="3">
    <source>
        <dbReference type="ARBA" id="ARBA00022692"/>
    </source>
</evidence>
<organism evidence="8 9">
    <name type="scientific">Alicyclobacillus dauci</name>
    <dbReference type="NCBI Taxonomy" id="1475485"/>
    <lineage>
        <taxon>Bacteria</taxon>
        <taxon>Bacillati</taxon>
        <taxon>Bacillota</taxon>
        <taxon>Bacilli</taxon>
        <taxon>Bacillales</taxon>
        <taxon>Alicyclobacillaceae</taxon>
        <taxon>Alicyclobacillus</taxon>
    </lineage>
</organism>
<evidence type="ECO:0000313" key="9">
    <source>
        <dbReference type="Proteomes" id="UP001164803"/>
    </source>
</evidence>
<evidence type="ECO:0000259" key="7">
    <source>
        <dbReference type="Pfam" id="PF02687"/>
    </source>
</evidence>
<feature type="transmembrane region" description="Helical" evidence="6">
    <location>
        <begin position="196"/>
        <end position="215"/>
    </location>
</feature>
<reference evidence="8" key="1">
    <citation type="submission" date="2022-08" db="EMBL/GenBank/DDBJ databases">
        <title>Alicyclobacillus dauci DSM2870, complete genome.</title>
        <authorList>
            <person name="Wang Q."/>
            <person name="Cai R."/>
            <person name="Wang Z."/>
        </authorList>
    </citation>
    <scope>NUCLEOTIDE SEQUENCE</scope>
    <source>
        <strain evidence="8">DSM 28700</strain>
    </source>
</reference>
<keyword evidence="9" id="KW-1185">Reference proteome</keyword>
<evidence type="ECO:0000256" key="2">
    <source>
        <dbReference type="ARBA" id="ARBA00022475"/>
    </source>
</evidence>
<feature type="transmembrane region" description="Helical" evidence="6">
    <location>
        <begin position="56"/>
        <end position="75"/>
    </location>
</feature>
<comment type="similarity">
    <text evidence="6">Belongs to the ABC-4 integral membrane protein family.</text>
</comment>
<feature type="transmembrane region" description="Helical" evidence="6">
    <location>
        <begin position="281"/>
        <end position="303"/>
    </location>
</feature>
<accession>A0ABY6Z5X4</accession>
<protein>
    <submittedName>
        <fullName evidence="8">ABC transporter permease</fullName>
    </submittedName>
</protein>
<keyword evidence="6" id="KW-0813">Transport</keyword>
<dbReference type="Proteomes" id="UP001164803">
    <property type="component" value="Chromosome"/>
</dbReference>
<feature type="domain" description="ABC3 transporter permease C-terminal" evidence="7">
    <location>
        <begin position="59"/>
        <end position="179"/>
    </location>
</feature>
<feature type="transmembrane region" description="Helical" evidence="6">
    <location>
        <begin position="573"/>
        <end position="602"/>
    </location>
</feature>
<gene>
    <name evidence="8" type="ORF">NZD86_04190</name>
</gene>
<keyword evidence="5 6" id="KW-0472">Membrane</keyword>
<keyword evidence="2 6" id="KW-1003">Cell membrane</keyword>
<dbReference type="InterPro" id="IPR027022">
    <property type="entry name" value="ABC_permease_BceB-typ"/>
</dbReference>
<name>A0ABY6Z5X4_9BACL</name>
<feature type="transmembrane region" description="Helical" evidence="6">
    <location>
        <begin position="152"/>
        <end position="175"/>
    </location>
</feature>
<keyword evidence="4 6" id="KW-1133">Transmembrane helix</keyword>
<dbReference type="EMBL" id="CP104064">
    <property type="protein sequence ID" value="WAH37716.1"/>
    <property type="molecule type" value="Genomic_DNA"/>
</dbReference>
<feature type="transmembrane region" description="Helical" evidence="6">
    <location>
        <begin position="227"/>
        <end position="253"/>
    </location>
</feature>
<evidence type="ECO:0000313" key="8">
    <source>
        <dbReference type="EMBL" id="WAH37716.1"/>
    </source>
</evidence>
<dbReference type="InterPro" id="IPR003838">
    <property type="entry name" value="ABC3_permease_C"/>
</dbReference>
<keyword evidence="3 6" id="KW-0812">Transmembrane</keyword>
<dbReference type="PANTHER" id="PTHR46795:SF1">
    <property type="entry name" value="ABC TRANSPORTER PERMEASE PROTEIN"/>
    <property type="match status" value="1"/>
</dbReference>
<comment type="subcellular location">
    <subcellularLocation>
        <location evidence="1 6">Cell membrane</location>
        <topology evidence="1 6">Multi-pass membrane protein</topology>
    </subcellularLocation>
</comment>
<evidence type="ECO:0000256" key="5">
    <source>
        <dbReference type="ARBA" id="ARBA00023136"/>
    </source>
</evidence>
<feature type="transmembrane region" description="Helical" evidence="6">
    <location>
        <begin position="527"/>
        <end position="552"/>
    </location>
</feature>
<dbReference type="PIRSF" id="PIRSF018968">
    <property type="entry name" value="ABC_permease_BceB"/>
    <property type="match status" value="1"/>
</dbReference>
<evidence type="ECO:0000256" key="1">
    <source>
        <dbReference type="ARBA" id="ARBA00004651"/>
    </source>
</evidence>
<dbReference type="PANTHER" id="PTHR46795">
    <property type="entry name" value="ABC TRANSPORTER PERMEASE-RELATED-RELATED"/>
    <property type="match status" value="1"/>
</dbReference>
<dbReference type="Pfam" id="PF02687">
    <property type="entry name" value="FtsX"/>
    <property type="match status" value="1"/>
</dbReference>
<feature type="transmembrane region" description="Helical" evidence="6">
    <location>
        <begin position="21"/>
        <end position="40"/>
    </location>
</feature>
<dbReference type="RefSeq" id="WP_268045234.1">
    <property type="nucleotide sequence ID" value="NZ_CP104064.1"/>
</dbReference>
<proteinExistence type="inferred from homology"/>
<feature type="transmembrane region" description="Helical" evidence="6">
    <location>
        <begin position="614"/>
        <end position="635"/>
    </location>
</feature>
<dbReference type="InterPro" id="IPR052536">
    <property type="entry name" value="ABC-4_Integral_Memb_Prot"/>
</dbReference>
<evidence type="ECO:0000256" key="6">
    <source>
        <dbReference type="PIRNR" id="PIRNR018968"/>
    </source>
</evidence>